<keyword evidence="3" id="KW-1185">Reference proteome</keyword>
<evidence type="ECO:0000256" key="1">
    <source>
        <dbReference type="SAM" id="SignalP"/>
    </source>
</evidence>
<feature type="signal peptide" evidence="1">
    <location>
        <begin position="1"/>
        <end position="23"/>
    </location>
</feature>
<name>A0A1Y2AAC7_9PLEO</name>
<dbReference type="Proteomes" id="UP000193144">
    <property type="component" value="Unassembled WGS sequence"/>
</dbReference>
<comment type="caution">
    <text evidence="2">The sequence shown here is derived from an EMBL/GenBank/DDBJ whole genome shotgun (WGS) entry which is preliminary data.</text>
</comment>
<dbReference type="EMBL" id="MCFA01000002">
    <property type="protein sequence ID" value="ORY19461.1"/>
    <property type="molecule type" value="Genomic_DNA"/>
</dbReference>
<feature type="chain" id="PRO_5012327468" description="Secreted protein" evidence="1">
    <location>
        <begin position="24"/>
        <end position="159"/>
    </location>
</feature>
<evidence type="ECO:0000313" key="3">
    <source>
        <dbReference type="Proteomes" id="UP000193144"/>
    </source>
</evidence>
<keyword evidence="1" id="KW-0732">Signal</keyword>
<sequence length="159" mass="17303">MKLRCALCSHFLCIVIWPFKTLASQPRRFSSARSTTKARHGATGGWKIERGFVGIRNNDVGELLLTPSCPGSGSISEAFLPCCGACQIFGDSSASSFDIFCSLLLSRRYSPSPETSKAPKPTGSRRVVQKTMGNLLRGSIANNTVKNRARERVKSCSTR</sequence>
<dbReference type="AlphaFoldDB" id="A0A1Y2AAC7"/>
<accession>A0A1Y2AAC7</accession>
<gene>
    <name evidence="2" type="ORF">BCR34DRAFT_130335</name>
</gene>
<proteinExistence type="predicted"/>
<evidence type="ECO:0008006" key="4">
    <source>
        <dbReference type="Google" id="ProtNLM"/>
    </source>
</evidence>
<evidence type="ECO:0000313" key="2">
    <source>
        <dbReference type="EMBL" id="ORY19461.1"/>
    </source>
</evidence>
<protein>
    <recommendedName>
        <fullName evidence="4">Secreted protein</fullName>
    </recommendedName>
</protein>
<reference evidence="2 3" key="1">
    <citation type="submission" date="2016-07" db="EMBL/GenBank/DDBJ databases">
        <title>Pervasive Adenine N6-methylation of Active Genes in Fungi.</title>
        <authorList>
            <consortium name="DOE Joint Genome Institute"/>
            <person name="Mondo S.J."/>
            <person name="Dannebaum R.O."/>
            <person name="Kuo R.C."/>
            <person name="Labutti K."/>
            <person name="Haridas S."/>
            <person name="Kuo A."/>
            <person name="Salamov A."/>
            <person name="Ahrendt S.R."/>
            <person name="Lipzen A."/>
            <person name="Sullivan W."/>
            <person name="Andreopoulos W.B."/>
            <person name="Clum A."/>
            <person name="Lindquist E."/>
            <person name="Daum C."/>
            <person name="Ramamoorthy G.K."/>
            <person name="Gryganskyi A."/>
            <person name="Culley D."/>
            <person name="Magnuson J.K."/>
            <person name="James T.Y."/>
            <person name="O'Malley M.A."/>
            <person name="Stajich J.E."/>
            <person name="Spatafora J.W."/>
            <person name="Visel A."/>
            <person name="Grigoriev I.V."/>
        </authorList>
    </citation>
    <scope>NUCLEOTIDE SEQUENCE [LARGE SCALE GENOMIC DNA]</scope>
    <source>
        <strain evidence="2 3">CBS 115471</strain>
    </source>
</reference>
<organism evidence="2 3">
    <name type="scientific">Clohesyomyces aquaticus</name>
    <dbReference type="NCBI Taxonomy" id="1231657"/>
    <lineage>
        <taxon>Eukaryota</taxon>
        <taxon>Fungi</taxon>
        <taxon>Dikarya</taxon>
        <taxon>Ascomycota</taxon>
        <taxon>Pezizomycotina</taxon>
        <taxon>Dothideomycetes</taxon>
        <taxon>Pleosporomycetidae</taxon>
        <taxon>Pleosporales</taxon>
        <taxon>Lindgomycetaceae</taxon>
        <taxon>Clohesyomyces</taxon>
    </lineage>
</organism>